<protein>
    <submittedName>
        <fullName evidence="2">Uncharacterized protein</fullName>
    </submittedName>
</protein>
<reference evidence="2 3" key="1">
    <citation type="submission" date="2020-04" db="EMBL/GenBank/DDBJ databases">
        <title>Perkinsus chesapeaki whole genome sequence.</title>
        <authorList>
            <person name="Bogema D.R."/>
        </authorList>
    </citation>
    <scope>NUCLEOTIDE SEQUENCE [LARGE SCALE GENOMIC DNA]</scope>
    <source>
        <strain evidence="2">ATCC PRA-425</strain>
    </source>
</reference>
<evidence type="ECO:0000256" key="1">
    <source>
        <dbReference type="SAM" id="MobiDB-lite"/>
    </source>
</evidence>
<gene>
    <name evidence="2" type="ORF">FOL47_007002</name>
</gene>
<feature type="compositionally biased region" description="Basic residues" evidence="1">
    <location>
        <begin position="1822"/>
        <end position="1833"/>
    </location>
</feature>
<feature type="compositionally biased region" description="Basic and acidic residues" evidence="1">
    <location>
        <begin position="1774"/>
        <end position="1784"/>
    </location>
</feature>
<organism evidence="2 3">
    <name type="scientific">Perkinsus chesapeaki</name>
    <name type="common">Clam parasite</name>
    <name type="synonym">Perkinsus andrewsi</name>
    <dbReference type="NCBI Taxonomy" id="330153"/>
    <lineage>
        <taxon>Eukaryota</taxon>
        <taxon>Sar</taxon>
        <taxon>Alveolata</taxon>
        <taxon>Perkinsozoa</taxon>
        <taxon>Perkinsea</taxon>
        <taxon>Perkinsida</taxon>
        <taxon>Perkinsidae</taxon>
        <taxon>Perkinsus</taxon>
    </lineage>
</organism>
<dbReference type="OrthoDB" id="418921at2759"/>
<feature type="compositionally biased region" description="Basic and acidic residues" evidence="1">
    <location>
        <begin position="1792"/>
        <end position="1806"/>
    </location>
</feature>
<feature type="compositionally biased region" description="Low complexity" evidence="1">
    <location>
        <begin position="1709"/>
        <end position="1718"/>
    </location>
</feature>
<feature type="compositionally biased region" description="Pro residues" evidence="1">
    <location>
        <begin position="1719"/>
        <end position="1730"/>
    </location>
</feature>
<keyword evidence="3" id="KW-1185">Reference proteome</keyword>
<proteinExistence type="predicted"/>
<accession>A0A7J6MWF2</accession>
<feature type="compositionally biased region" description="Polar residues" evidence="1">
    <location>
        <begin position="1810"/>
        <end position="1821"/>
    </location>
</feature>
<feature type="compositionally biased region" description="Basic and acidic residues" evidence="1">
    <location>
        <begin position="1834"/>
        <end position="1843"/>
    </location>
</feature>
<comment type="caution">
    <text evidence="2">The sequence shown here is derived from an EMBL/GenBank/DDBJ whole genome shotgun (WGS) entry which is preliminary data.</text>
</comment>
<feature type="region of interest" description="Disordered" evidence="1">
    <location>
        <begin position="1702"/>
        <end position="1749"/>
    </location>
</feature>
<evidence type="ECO:0000313" key="2">
    <source>
        <dbReference type="EMBL" id="KAF4675935.1"/>
    </source>
</evidence>
<feature type="region of interest" description="Disordered" evidence="1">
    <location>
        <begin position="1774"/>
        <end position="1851"/>
    </location>
</feature>
<dbReference type="Proteomes" id="UP000591131">
    <property type="component" value="Unassembled WGS sequence"/>
</dbReference>
<evidence type="ECO:0000313" key="3">
    <source>
        <dbReference type="Proteomes" id="UP000591131"/>
    </source>
</evidence>
<sequence>MNTNYEIQGVNSDVQVLRLASDLVDGDIVAIKATNTKPLDGVEVDTGHRVVVYPSYGGWIMAMPNGIISSAKYWRCTAEPYASWSMKDFNDSSWPFAVEYPKKGDCCPWRDTVDAWGAVNAQWLWTEDPVTDRTIYCRYTVNASDFVEGMDGSRENASGLAPEFNITAIKPGTSLLTIELNVTTIGALIYCVPINMLYRMRAPTAKEIQQANFYVNVTDLIEETWEDVTDSRYNMNIPPALSAHIGFVIAANMEGCREKCRQTPDCGRISFWIEGAAQLGSANSTNCQLLESIEGSPTMVTAVDATAVILHEVRIVEYKPQTIDIQDGLSAGTEYEVYCTAKGTDGSTTTQSEITARMKKVITQGCFNCGIQSYPIVTVRGGFVTSSRIVMIIRMSLDGKAYCMARPHDPVTGAAPVQPTEAEFRISSTIVPSDDELISDVMVNIQGGLQADSVYSFWCMTIATSGRGVSPEEAVAATRRVVSSSTLRTEEIKLVAEVSVTTVWCHAIDSLSGSTFPTIPARAAIRDSGVYFTIPSPHVPKTIDLIDSSRFTLDRAGTFEIYCDGEEATMTNETYRTPYPSLNIAAFFSSFQFIDLTINVDRAANISCAALPWVIDEASRQEDFAKTVVDGKTIASITLTVIARKGVNALVSFPTGGQTTLKLSNLSPGTLHDIYCFTADPIILEDDFIYTMPDEDMWATRSTVHTKGPTPMWESVECSAGRGCTVSGLTGFGLKPGDGLVVREFGTKCRVCECNGVRDPELSSFGVICIPELKPDPLLGTPITGISLDPMGPWCYVEKESCDDATESLYYPDFYISYQACQNPSVSVEGFEGFAKSDDGTSFTWYESFNATQDTKELIVTAPGGLYDLCWCADDPSITGLCTLMRDYSLYVGMIYVRGTTGLDGRNCSITINDVGGTSPLDRIAAIPGPCLEWTPATLLEYPGVPGFPNSAITLPLKDAVGYPAETFIWESPIFAQGGVYSLCWCGASESTDCTRRIVGFNFLQFVGSVRVLGPVTGRSYSCKYAAVCIIDGVVGEGLRGDDRIIASASDDCSVRTIDIYARTMQEYGESLNSIAEGREWYDIGEERPEIHEAWYSRRPLPGVDPPPAHLINGPVPERISVPGFPGDGRSFPSQVEGMYLWGIDSIIWPFIAGKYTLCWCGGGLPCTRQGNFNVRLGTLQVSGAFSLPPTSLQKIYCVTYEKCEVRNLLGKMSPGDRLMITEEGCGAEFAPVGNGAPNRGVSLPSVNGRDYEFSEPTGSAGGEAVNRITLAGGRYFLCWCNSRLSSNACLGPQSQTTEDTNDTTSVRPNRLAYSESASFDSIAGILLVKSPVLLTQAFFCVAKKPCTIGPLEGHGLSGSDRVKVTASCAPGVAGIGGFPQGAIGKPTTEAGVFFTWGTEPLTAQVGQYRLCWSSRTSGGTYNYIVDIGSISVAGPQPNQVKNCYERLKCTVTDLKGTGMKDGDVLIALWDTQDECEDLVAGTPERAPIGNEGMSYPATNGGRDYAFSDENDPYDYLRLPILPPLFFKLCWVENGDLTNGSIMQAGIMNVRPSGILSTYNRVHGSIHRYHHSKYGIDDSYRHSLAHPAAVLFMHVMQADRAAGADEEGSRHSKLDREALAAARELEMMRGASKRRKRERPGVIAEVRHLRRAARLKTAAERAVMREQEHRALMLLVQGRVNELTAKQLADIDEPPAELLEEKTAANDIEPAPSTRESTPPTPTDPYPVPPVVSRHRQRQHAIATASFPIHKRIPPEDRMAWSIARVVDTDKIFPRESERAKTKGGEATPSRRGSEVHFAEGEEPPHSGRKSVTSSDDNQLNNKKRSRKSKKKKSSDDHKRSEPELPMSIDS</sequence>
<dbReference type="EMBL" id="JAAPAO010000040">
    <property type="protein sequence ID" value="KAF4675935.1"/>
    <property type="molecule type" value="Genomic_DNA"/>
</dbReference>
<name>A0A7J6MWF2_PERCH</name>